<dbReference type="RefSeq" id="WP_038452912.1">
    <property type="nucleotide sequence ID" value="NZ_CP009043.1"/>
</dbReference>
<dbReference type="PANTHER" id="PTHR19288">
    <property type="entry name" value="4-NITROPHENYLPHOSPHATASE-RELATED"/>
    <property type="match status" value="1"/>
</dbReference>
<proteinExistence type="predicted"/>
<gene>
    <name evidence="1" type="ORF">CIG1485E_0284</name>
</gene>
<dbReference type="GO" id="GO:0005737">
    <property type="term" value="C:cytoplasm"/>
    <property type="evidence" value="ECO:0007669"/>
    <property type="project" value="TreeGrafter"/>
</dbReference>
<name>A0A076F7B3_9BACT</name>
<dbReference type="Pfam" id="PF13344">
    <property type="entry name" value="Hydrolase_6"/>
    <property type="match status" value="1"/>
</dbReference>
<dbReference type="STRING" id="1244531.CIG2463D_0289"/>
<organism evidence="1 2">
    <name type="scientific">Campylobacter iguaniorum</name>
    <dbReference type="NCBI Taxonomy" id="1244531"/>
    <lineage>
        <taxon>Bacteria</taxon>
        <taxon>Pseudomonadati</taxon>
        <taxon>Campylobacterota</taxon>
        <taxon>Epsilonproteobacteria</taxon>
        <taxon>Campylobacterales</taxon>
        <taxon>Campylobacteraceae</taxon>
        <taxon>Campylobacter</taxon>
    </lineage>
</organism>
<dbReference type="AlphaFoldDB" id="A0A076F7B3"/>
<dbReference type="InterPro" id="IPR006357">
    <property type="entry name" value="HAD-SF_hydro_IIA"/>
</dbReference>
<dbReference type="OrthoDB" id="5338687at2"/>
<dbReference type="Proteomes" id="UP000028486">
    <property type="component" value="Chromosome"/>
</dbReference>
<dbReference type="PANTHER" id="PTHR19288:SF46">
    <property type="entry name" value="HALOACID DEHALOGENASE-LIKE HYDROLASE DOMAIN-CONTAINING PROTEIN 2"/>
    <property type="match status" value="1"/>
</dbReference>
<reference evidence="2" key="1">
    <citation type="journal article" date="2014" name="Genome Announc.">
        <title>Complete Genome Sequence of Campylobacter iguaniorum Strain 1485ET, Isolated from a Bearded Dragon (Pogona vitticeps).</title>
        <authorList>
            <person name="Gilbert M.J."/>
            <person name="Miller W.G."/>
            <person name="Yee E."/>
            <person name="Kik M."/>
            <person name="Wagenaar J.A."/>
            <person name="Duim B."/>
        </authorList>
    </citation>
    <scope>NUCLEOTIDE SEQUENCE [LARGE SCALE GENOMIC DNA]</scope>
    <source>
        <strain evidence="2">1485E</strain>
    </source>
</reference>
<accession>A0A076F7B3</accession>
<dbReference type="KEGG" id="caj:CIG1485E_0284"/>
<dbReference type="eggNOG" id="COG0647">
    <property type="taxonomic scope" value="Bacteria"/>
</dbReference>
<dbReference type="HOGENOM" id="CLU_043473_1_2_7"/>
<dbReference type="Gene3D" id="3.40.50.1000">
    <property type="entry name" value="HAD superfamily/HAD-like"/>
    <property type="match status" value="2"/>
</dbReference>
<keyword evidence="2" id="KW-1185">Reference proteome</keyword>
<dbReference type="Pfam" id="PF13242">
    <property type="entry name" value="Hydrolase_like"/>
    <property type="match status" value="1"/>
</dbReference>
<keyword evidence="1" id="KW-0378">Hydrolase</keyword>
<dbReference type="NCBIfam" id="TIGR01460">
    <property type="entry name" value="HAD-SF-IIA"/>
    <property type="match status" value="1"/>
</dbReference>
<dbReference type="InterPro" id="IPR023214">
    <property type="entry name" value="HAD_sf"/>
</dbReference>
<evidence type="ECO:0000313" key="1">
    <source>
        <dbReference type="EMBL" id="AII14155.1"/>
    </source>
</evidence>
<protein>
    <submittedName>
        <fullName evidence="1">HAD-superfamily hydrolase, subfamily IIA</fullName>
    </submittedName>
</protein>
<evidence type="ECO:0000313" key="2">
    <source>
        <dbReference type="Proteomes" id="UP000028486"/>
    </source>
</evidence>
<dbReference type="GO" id="GO:0016791">
    <property type="term" value="F:phosphatase activity"/>
    <property type="evidence" value="ECO:0007669"/>
    <property type="project" value="TreeGrafter"/>
</dbReference>
<dbReference type="SUPFAM" id="SSF56784">
    <property type="entry name" value="HAD-like"/>
    <property type="match status" value="1"/>
</dbReference>
<dbReference type="EMBL" id="CP009043">
    <property type="protein sequence ID" value="AII14155.1"/>
    <property type="molecule type" value="Genomic_DNA"/>
</dbReference>
<sequence>MYFIDVQGTLISDSDKNPINGACELIRFLNLKDIPYVVITNNTKKKSGDFLQELRQKGLEIKDGAYLDPFCVLNSILAPCNCAMFGADEFKQTMQSIGYKQDLQNPKAVLIASWDDFKFSDFASMNELVLNGAKLVAMHETSTYKKNGRLYPGVGAITNMISYSTGAKFSSVGKPSDAFYAETLNLINKQSKGVKFKDITIISDDAKGDLEGAKKLGMKTALVLSGKVSDPSKSGVGSEVLDQIYQDVSEFLKEINAKY</sequence>
<dbReference type="InterPro" id="IPR036412">
    <property type="entry name" value="HAD-like_sf"/>
</dbReference>